<evidence type="ECO:0000313" key="1">
    <source>
        <dbReference type="EMBL" id="RMC15560.1"/>
    </source>
</evidence>
<protein>
    <submittedName>
        <fullName evidence="1">Uncharacterized protein</fullName>
    </submittedName>
</protein>
<gene>
    <name evidence="1" type="ORF">DUI87_07760</name>
</gene>
<name>A0A3M0KXT2_HIRRU</name>
<organism evidence="1 2">
    <name type="scientific">Hirundo rustica rustica</name>
    <dbReference type="NCBI Taxonomy" id="333673"/>
    <lineage>
        <taxon>Eukaryota</taxon>
        <taxon>Metazoa</taxon>
        <taxon>Chordata</taxon>
        <taxon>Craniata</taxon>
        <taxon>Vertebrata</taxon>
        <taxon>Euteleostomi</taxon>
        <taxon>Archelosauria</taxon>
        <taxon>Archosauria</taxon>
        <taxon>Dinosauria</taxon>
        <taxon>Saurischia</taxon>
        <taxon>Theropoda</taxon>
        <taxon>Coelurosauria</taxon>
        <taxon>Aves</taxon>
        <taxon>Neognathae</taxon>
        <taxon>Neoaves</taxon>
        <taxon>Telluraves</taxon>
        <taxon>Australaves</taxon>
        <taxon>Passeriformes</taxon>
        <taxon>Sylvioidea</taxon>
        <taxon>Hirundinidae</taxon>
        <taxon>Hirundo</taxon>
    </lineage>
</organism>
<comment type="caution">
    <text evidence="1">The sequence shown here is derived from an EMBL/GenBank/DDBJ whole genome shotgun (WGS) entry which is preliminary data.</text>
</comment>
<dbReference type="Proteomes" id="UP000269221">
    <property type="component" value="Unassembled WGS sequence"/>
</dbReference>
<dbReference type="AlphaFoldDB" id="A0A3M0KXT2"/>
<evidence type="ECO:0000313" key="2">
    <source>
        <dbReference type="Proteomes" id="UP000269221"/>
    </source>
</evidence>
<proteinExistence type="predicted"/>
<accession>A0A3M0KXT2</accession>
<dbReference type="OrthoDB" id="10581675at2759"/>
<dbReference type="EMBL" id="QRBI01000104">
    <property type="protein sequence ID" value="RMC15560.1"/>
    <property type="molecule type" value="Genomic_DNA"/>
</dbReference>
<sequence length="108" mass="12486">MLPEGNLKAAVAGYPLALKDELAGKKTGLAEETLVETQEKKRVYDPWKNGQAAKEDYMDALRLYREKIRSNRDQLELNMAIAIEDNKKCFHKYVSNKRRAKKENYNPL</sequence>
<keyword evidence="2" id="KW-1185">Reference proteome</keyword>
<reference evidence="1 2" key="1">
    <citation type="submission" date="2018-07" db="EMBL/GenBank/DDBJ databases">
        <title>A high quality draft genome assembly of the barn swallow (H. rustica rustica).</title>
        <authorList>
            <person name="Formenti G."/>
            <person name="Chiara M."/>
            <person name="Poveda L."/>
            <person name="Francoijs K.-J."/>
            <person name="Bonisoli-Alquati A."/>
            <person name="Canova L."/>
            <person name="Gianfranceschi L."/>
            <person name="Horner D.S."/>
            <person name="Saino N."/>
        </authorList>
    </citation>
    <scope>NUCLEOTIDE SEQUENCE [LARGE SCALE GENOMIC DNA]</scope>
    <source>
        <strain evidence="1">Chelidonia</strain>
        <tissue evidence="1">Blood</tissue>
    </source>
</reference>